<dbReference type="AlphaFoldDB" id="A0A6L2NKJ1"/>
<dbReference type="EMBL" id="BKCJ010009403">
    <property type="protein sequence ID" value="GEU86791.1"/>
    <property type="molecule type" value="Genomic_DNA"/>
</dbReference>
<accession>A0A6L2NKJ1</accession>
<evidence type="ECO:0000313" key="1">
    <source>
        <dbReference type="EMBL" id="GEU86791.1"/>
    </source>
</evidence>
<sequence>MDACAALTRIVEHLEFDKVAQSLEITKLKRRVKKLEKRNKVRVLKLRRLQKGRMIAKMDQDDAIVLEDDKEEDKDVVDVVKNVEKAKVDESAKDQGRQAESQAEIYKIDMDHANKVLSMQKDETKPAKVQEVVDVVTTAKLITKVVTAASAIVTTIEAQVPTATTATLTAAPVRIAAAPSRRRKGVIIRDLEEESTTSIIIPVETKTKDKELHAELNKDIDWDEAIDHVKLKAKEDPAVKRYQAIKRKPQTEAQARKNMMMYLKNVAGFKLDYFKGMSYDDIRPIFKAKFNSNMAFLLKTKEKIEEDENRALQMINETPAERAAKRRKLDEEVEDLKRYLQIVPNEDDDVYTEATPLARKVRVVDYEIIEMNNKPYYKIIRDDGTNKLYISFLTLLRNFDREDLKALWSLVKVRFSTSKPKNFSNDLLLTTLRAMFEKPDAHAQIWKNQRSVHGQAKVKSWKLLESCGVQIITFRTT</sequence>
<proteinExistence type="predicted"/>
<name>A0A6L2NKJ1_TANCI</name>
<comment type="caution">
    <text evidence="1">The sequence shown here is derived from an EMBL/GenBank/DDBJ whole genome shotgun (WGS) entry which is preliminary data.</text>
</comment>
<reference evidence="1" key="1">
    <citation type="journal article" date="2019" name="Sci. Rep.">
        <title>Draft genome of Tanacetum cinerariifolium, the natural source of mosquito coil.</title>
        <authorList>
            <person name="Yamashiro T."/>
            <person name="Shiraishi A."/>
            <person name="Satake H."/>
            <person name="Nakayama K."/>
        </authorList>
    </citation>
    <scope>NUCLEOTIDE SEQUENCE</scope>
</reference>
<organism evidence="1">
    <name type="scientific">Tanacetum cinerariifolium</name>
    <name type="common">Dalmatian daisy</name>
    <name type="synonym">Chrysanthemum cinerariifolium</name>
    <dbReference type="NCBI Taxonomy" id="118510"/>
    <lineage>
        <taxon>Eukaryota</taxon>
        <taxon>Viridiplantae</taxon>
        <taxon>Streptophyta</taxon>
        <taxon>Embryophyta</taxon>
        <taxon>Tracheophyta</taxon>
        <taxon>Spermatophyta</taxon>
        <taxon>Magnoliopsida</taxon>
        <taxon>eudicotyledons</taxon>
        <taxon>Gunneridae</taxon>
        <taxon>Pentapetalae</taxon>
        <taxon>asterids</taxon>
        <taxon>campanulids</taxon>
        <taxon>Asterales</taxon>
        <taxon>Asteraceae</taxon>
        <taxon>Asteroideae</taxon>
        <taxon>Anthemideae</taxon>
        <taxon>Anthemidinae</taxon>
        <taxon>Tanacetum</taxon>
    </lineage>
</organism>
<gene>
    <name evidence="1" type="ORF">Tci_058769</name>
</gene>
<protein>
    <submittedName>
        <fullName evidence="1">Uncharacterized protein</fullName>
    </submittedName>
</protein>